<evidence type="ECO:0000256" key="3">
    <source>
        <dbReference type="ARBA" id="ARBA00023274"/>
    </source>
</evidence>
<evidence type="ECO:0000259" key="5">
    <source>
        <dbReference type="Pfam" id="PF01248"/>
    </source>
</evidence>
<evidence type="ECO:0000313" key="7">
    <source>
        <dbReference type="Proteomes" id="UP001158576"/>
    </source>
</evidence>
<keyword evidence="7" id="KW-1185">Reference proteome</keyword>
<gene>
    <name evidence="6" type="ORF">OKIOD_LOCUS8032</name>
</gene>
<dbReference type="PANTHER" id="PTHR23105">
    <property type="entry name" value="RIBOSOMAL PROTEIN L7AE FAMILY MEMBER"/>
    <property type="match status" value="1"/>
</dbReference>
<dbReference type="InterPro" id="IPR050257">
    <property type="entry name" value="eL8/uL1-like"/>
</dbReference>
<dbReference type="PRINTS" id="PR00882">
    <property type="entry name" value="RIBOSOMALL7A"/>
</dbReference>
<organism evidence="6 7">
    <name type="scientific">Oikopleura dioica</name>
    <name type="common">Tunicate</name>
    <dbReference type="NCBI Taxonomy" id="34765"/>
    <lineage>
        <taxon>Eukaryota</taxon>
        <taxon>Metazoa</taxon>
        <taxon>Chordata</taxon>
        <taxon>Tunicata</taxon>
        <taxon>Appendicularia</taxon>
        <taxon>Copelata</taxon>
        <taxon>Oikopleuridae</taxon>
        <taxon>Oikopleura</taxon>
    </lineage>
</organism>
<evidence type="ECO:0000313" key="6">
    <source>
        <dbReference type="EMBL" id="CAG5099353.1"/>
    </source>
</evidence>
<comment type="similarity">
    <text evidence="1 4">Belongs to the eukaryotic ribosomal protein eL8 family.</text>
</comment>
<reference evidence="6 7" key="1">
    <citation type="submission" date="2021-04" db="EMBL/GenBank/DDBJ databases">
        <authorList>
            <person name="Bliznina A."/>
        </authorList>
    </citation>
    <scope>NUCLEOTIDE SEQUENCE [LARGE SCALE GENOMIC DNA]</scope>
</reference>
<dbReference type="Pfam" id="PF01248">
    <property type="entry name" value="Ribosomal_L7Ae"/>
    <property type="match status" value="1"/>
</dbReference>
<dbReference type="InterPro" id="IPR001921">
    <property type="entry name" value="Ribosomal_eL8_euk"/>
</dbReference>
<proteinExistence type="inferred from homology"/>
<comment type="function">
    <text evidence="4">Component of the ribosome.</text>
</comment>
<feature type="domain" description="Ribosomal protein eL8/eL30/eS12/Gadd45" evidence="5">
    <location>
        <begin position="131"/>
        <end position="214"/>
    </location>
</feature>
<name>A0ABN7SK84_OIKDI</name>
<accession>A0ABN7SK84</accession>
<dbReference type="SUPFAM" id="SSF55315">
    <property type="entry name" value="L30e-like"/>
    <property type="match status" value="1"/>
</dbReference>
<dbReference type="PRINTS" id="PR00881">
    <property type="entry name" value="L7ARS6FAMILY"/>
</dbReference>
<dbReference type="PROSITE" id="PS01082">
    <property type="entry name" value="RIBOSOMAL_L7AE"/>
    <property type="match status" value="1"/>
</dbReference>
<evidence type="ECO:0000256" key="4">
    <source>
        <dbReference type="RuleBase" id="RU367042"/>
    </source>
</evidence>
<evidence type="ECO:0000256" key="1">
    <source>
        <dbReference type="ARBA" id="ARBA00007337"/>
    </source>
</evidence>
<dbReference type="InterPro" id="IPR029064">
    <property type="entry name" value="Ribosomal_eL30-like_sf"/>
</dbReference>
<dbReference type="Proteomes" id="UP001158576">
    <property type="component" value="Chromosome XSR"/>
</dbReference>
<keyword evidence="2 4" id="KW-0689">Ribosomal protein</keyword>
<dbReference type="Gene3D" id="3.30.1330.30">
    <property type="match status" value="1"/>
</dbReference>
<sequence length="266" mass="30075">MPKGKQSKARRVAAAPSLIKKKKEVKEQNPLFEKRAKNFGIGQDIQPKRDLTRFVRWPKYVRLQRQKAVLQKRLKVPPMVNQFSNTLDRQTAAAFFKLAEKYRPENRAEKKARLLARAEAKAAGKADSADARKASLTVGVNRVTTAVEKKKASLVVIAHDVDPIEVVIFLPTLCRRMGVPYCIVKGKSRLGRLVGLKNCSSVALTNVNAEDRNQLAKIVESVNTNYNERAEEIRRHWGGQIMSQRSNARQAKIEKARAKEEAKKHM</sequence>
<evidence type="ECO:0000256" key="2">
    <source>
        <dbReference type="ARBA" id="ARBA00022980"/>
    </source>
</evidence>
<dbReference type="InterPro" id="IPR018492">
    <property type="entry name" value="Ribosomal_eL8/Nhp2"/>
</dbReference>
<dbReference type="InterPro" id="IPR004037">
    <property type="entry name" value="Ribosomal_eL8-like_CS"/>
</dbReference>
<keyword evidence="3 4" id="KW-0687">Ribonucleoprotein</keyword>
<dbReference type="EMBL" id="OU015569">
    <property type="protein sequence ID" value="CAG5099353.1"/>
    <property type="molecule type" value="Genomic_DNA"/>
</dbReference>
<protein>
    <recommendedName>
        <fullName evidence="4">60S ribosomal protein L7a</fullName>
    </recommendedName>
</protein>
<dbReference type="InterPro" id="IPR004038">
    <property type="entry name" value="Ribosomal_eL8/eL30/eS12/Gad45"/>
</dbReference>